<dbReference type="Gene3D" id="1.25.40.10">
    <property type="entry name" value="Tetratricopeptide repeat domain"/>
    <property type="match status" value="1"/>
</dbReference>
<dbReference type="PATRIC" id="fig|1423760.3.peg.903"/>
<reference evidence="2 3" key="1">
    <citation type="journal article" date="2015" name="Genome Announc.">
        <title>Expanding the biotechnology potential of lactobacilli through comparative genomics of 213 strains and associated genera.</title>
        <authorList>
            <person name="Sun Z."/>
            <person name="Harris H.M."/>
            <person name="McCann A."/>
            <person name="Guo C."/>
            <person name="Argimon S."/>
            <person name="Zhang W."/>
            <person name="Yang X."/>
            <person name="Jeffery I.B."/>
            <person name="Cooney J.C."/>
            <person name="Kagawa T.F."/>
            <person name="Liu W."/>
            <person name="Song Y."/>
            <person name="Salvetti E."/>
            <person name="Wrobel A."/>
            <person name="Rasinkangas P."/>
            <person name="Parkhill J."/>
            <person name="Rea M.C."/>
            <person name="O'Sullivan O."/>
            <person name="Ritari J."/>
            <person name="Douillard F.P."/>
            <person name="Paul Ross R."/>
            <person name="Yang R."/>
            <person name="Briner A.E."/>
            <person name="Felis G.E."/>
            <person name="de Vos W.M."/>
            <person name="Barrangou R."/>
            <person name="Klaenhammer T.R."/>
            <person name="Caufield P.W."/>
            <person name="Cui Y."/>
            <person name="Zhang H."/>
            <person name="O'Toole P.W."/>
        </authorList>
    </citation>
    <scope>NUCLEOTIDE SEQUENCE [LARGE SCALE GENOMIC DNA]</scope>
    <source>
        <strain evidence="2 3">DSM 15946</strain>
    </source>
</reference>
<dbReference type="PANTHER" id="PTHR37038:SF14">
    <property type="entry name" value="TRANSCRIPTIONAL ACTIVATOR"/>
    <property type="match status" value="1"/>
</dbReference>
<proteinExistence type="predicted"/>
<dbReference type="GO" id="GO:0003677">
    <property type="term" value="F:DNA binding"/>
    <property type="evidence" value="ECO:0007669"/>
    <property type="project" value="InterPro"/>
</dbReference>
<dbReference type="CDD" id="cd00093">
    <property type="entry name" value="HTH_XRE"/>
    <property type="match status" value="1"/>
</dbReference>
<name>A0A0R1U3A1_9LACO</name>
<dbReference type="AlphaFoldDB" id="A0A0R1U3A1"/>
<evidence type="ECO:0000313" key="3">
    <source>
        <dbReference type="Proteomes" id="UP000050816"/>
    </source>
</evidence>
<dbReference type="Proteomes" id="UP000050816">
    <property type="component" value="Unassembled WGS sequence"/>
</dbReference>
<accession>A0A0R1U3A1</accession>
<organism evidence="2 3">
    <name type="scientific">Limosilactobacillus ingluviei DSM 15946</name>
    <dbReference type="NCBI Taxonomy" id="1423760"/>
    <lineage>
        <taxon>Bacteria</taxon>
        <taxon>Bacillati</taxon>
        <taxon>Bacillota</taxon>
        <taxon>Bacilli</taxon>
        <taxon>Lactobacillales</taxon>
        <taxon>Lactobacillaceae</taxon>
        <taxon>Limosilactobacillus</taxon>
    </lineage>
</organism>
<dbReference type="InterPro" id="IPR053163">
    <property type="entry name" value="HTH-type_regulator_Rgg"/>
</dbReference>
<feature type="domain" description="HTH cro/C1-type" evidence="1">
    <location>
        <begin position="8"/>
        <end position="59"/>
    </location>
</feature>
<dbReference type="SMART" id="SM00530">
    <property type="entry name" value="HTH_XRE"/>
    <property type="match status" value="1"/>
</dbReference>
<dbReference type="InterPro" id="IPR010982">
    <property type="entry name" value="Lambda_DNA-bd_dom_sf"/>
</dbReference>
<dbReference type="InterPro" id="IPR001387">
    <property type="entry name" value="Cro/C1-type_HTH"/>
</dbReference>
<sequence>MDTQRFVERRKQLGYSQVTLCQGICTQSTLSKFENGLQIPSLAILSKLCARLGFSIDDLNTQDPSSIRYLRDLLTLIEENLMIENYGRVQELLEKLDPQTIQVPEEQMHYYYLEGMSAVLTNKRPAEALFSFAQILDALDEQHQTVYSQLAYLGKGVLYVRKEDLQQAAFFFDKVATYLNHLVTSATAAELQGERYFQMLTLMYYLAEYHSLLQEVTQSNELIEMALDLCGVKHVTYFLPRLKLLQAKNLILAHGELPQIKTVLNDALAFARLNRNQSVQVQIMALQKNLSAQ</sequence>
<dbReference type="PANTHER" id="PTHR37038">
    <property type="entry name" value="TRANSCRIPTIONAL REGULATOR-RELATED"/>
    <property type="match status" value="1"/>
</dbReference>
<comment type="caution">
    <text evidence="2">The sequence shown here is derived from an EMBL/GenBank/DDBJ whole genome shotgun (WGS) entry which is preliminary data.</text>
</comment>
<evidence type="ECO:0000313" key="2">
    <source>
        <dbReference type="EMBL" id="KRL87776.1"/>
    </source>
</evidence>
<protein>
    <submittedName>
        <fullName evidence="2">XRE family transcriptional regulator</fullName>
    </submittedName>
</protein>
<dbReference type="PROSITE" id="PS50943">
    <property type="entry name" value="HTH_CROC1"/>
    <property type="match status" value="1"/>
</dbReference>
<gene>
    <name evidence="2" type="ORF">FC43_GL000878</name>
</gene>
<dbReference type="SUPFAM" id="SSF47413">
    <property type="entry name" value="lambda repressor-like DNA-binding domains"/>
    <property type="match status" value="1"/>
</dbReference>
<dbReference type="Pfam" id="PF01381">
    <property type="entry name" value="HTH_3"/>
    <property type="match status" value="1"/>
</dbReference>
<dbReference type="InterPro" id="IPR011990">
    <property type="entry name" value="TPR-like_helical_dom_sf"/>
</dbReference>
<dbReference type="SUPFAM" id="SSF48452">
    <property type="entry name" value="TPR-like"/>
    <property type="match status" value="1"/>
</dbReference>
<dbReference type="EMBL" id="AZFK01000087">
    <property type="protein sequence ID" value="KRL87776.1"/>
    <property type="molecule type" value="Genomic_DNA"/>
</dbReference>
<dbReference type="RefSeq" id="WP_056955543.1">
    <property type="nucleotide sequence ID" value="NZ_AZFK01000087.1"/>
</dbReference>
<evidence type="ECO:0000259" key="1">
    <source>
        <dbReference type="PROSITE" id="PS50943"/>
    </source>
</evidence>